<dbReference type="CDD" id="cd11484">
    <property type="entry name" value="SLC-NCS1sbd_CobB-like"/>
    <property type="match status" value="1"/>
</dbReference>
<feature type="transmembrane region" description="Helical" evidence="6">
    <location>
        <begin position="228"/>
        <end position="255"/>
    </location>
</feature>
<dbReference type="EMBL" id="AP025292">
    <property type="protein sequence ID" value="BDC99890.1"/>
    <property type="molecule type" value="Genomic_DNA"/>
</dbReference>
<dbReference type="PANTHER" id="PTHR30569:SF0">
    <property type="entry name" value="CYTOSINE PERMEASE"/>
    <property type="match status" value="1"/>
</dbReference>
<dbReference type="PANTHER" id="PTHR30569">
    <property type="entry name" value="CYTOSINE TRANSPORTER CODB"/>
    <property type="match status" value="1"/>
</dbReference>
<feature type="transmembrane region" description="Helical" evidence="6">
    <location>
        <begin position="196"/>
        <end position="216"/>
    </location>
</feature>
<dbReference type="RefSeq" id="WP_338397066.1">
    <property type="nucleotide sequence ID" value="NZ_AP025292.1"/>
</dbReference>
<feature type="transmembrane region" description="Helical" evidence="6">
    <location>
        <begin position="26"/>
        <end position="46"/>
    </location>
</feature>
<feature type="transmembrane region" description="Helical" evidence="6">
    <location>
        <begin position="158"/>
        <end position="176"/>
    </location>
</feature>
<evidence type="ECO:0000313" key="7">
    <source>
        <dbReference type="EMBL" id="BDC99890.1"/>
    </source>
</evidence>
<evidence type="ECO:0000256" key="2">
    <source>
        <dbReference type="ARBA" id="ARBA00008974"/>
    </source>
</evidence>
<organism evidence="7 8">
    <name type="scientific">Persicobacter psychrovividus</name>
    <dbReference type="NCBI Taxonomy" id="387638"/>
    <lineage>
        <taxon>Bacteria</taxon>
        <taxon>Pseudomonadati</taxon>
        <taxon>Bacteroidota</taxon>
        <taxon>Cytophagia</taxon>
        <taxon>Cytophagales</taxon>
        <taxon>Persicobacteraceae</taxon>
        <taxon>Persicobacter</taxon>
    </lineage>
</organism>
<comment type="subcellular location">
    <subcellularLocation>
        <location evidence="1">Membrane</location>
        <topology evidence="1">Multi-pass membrane protein</topology>
    </subcellularLocation>
</comment>
<proteinExistence type="inferred from homology"/>
<accession>A0ABM7VG00</accession>
<feature type="transmembrane region" description="Helical" evidence="6">
    <location>
        <begin position="372"/>
        <end position="390"/>
    </location>
</feature>
<dbReference type="InterPro" id="IPR030191">
    <property type="entry name" value="CodB"/>
</dbReference>
<comment type="similarity">
    <text evidence="2">Belongs to the purine-cytosine permease (2.A.39) family.</text>
</comment>
<feature type="transmembrane region" description="Helical" evidence="6">
    <location>
        <begin position="101"/>
        <end position="126"/>
    </location>
</feature>
<feature type="transmembrane region" description="Helical" evidence="6">
    <location>
        <begin position="329"/>
        <end position="351"/>
    </location>
</feature>
<reference evidence="7 8" key="1">
    <citation type="submission" date="2021-12" db="EMBL/GenBank/DDBJ databases">
        <title>Genome sequencing of bacteria with rrn-lacking chromosome and rrn-plasmid.</title>
        <authorList>
            <person name="Anda M."/>
            <person name="Iwasaki W."/>
        </authorList>
    </citation>
    <scope>NUCLEOTIDE SEQUENCE [LARGE SCALE GENOMIC DNA]</scope>
    <source>
        <strain evidence="7 8">NBRC 101262</strain>
    </source>
</reference>
<name>A0ABM7VG00_9BACT</name>
<evidence type="ECO:0000256" key="6">
    <source>
        <dbReference type="SAM" id="Phobius"/>
    </source>
</evidence>
<gene>
    <name evidence="7" type="primary">codB</name>
    <name evidence="7" type="ORF">PEPS_21710</name>
</gene>
<protein>
    <submittedName>
        <fullName evidence="7">Cytosine permease</fullName>
    </submittedName>
</protein>
<evidence type="ECO:0000256" key="3">
    <source>
        <dbReference type="ARBA" id="ARBA00022692"/>
    </source>
</evidence>
<dbReference type="InterPro" id="IPR001248">
    <property type="entry name" value="Pur-cyt_permease"/>
</dbReference>
<evidence type="ECO:0000256" key="1">
    <source>
        <dbReference type="ARBA" id="ARBA00004141"/>
    </source>
</evidence>
<dbReference type="NCBIfam" id="NF008241">
    <property type="entry name" value="PRK11017.1"/>
    <property type="match status" value="1"/>
</dbReference>
<feature type="transmembrane region" description="Helical" evidence="6">
    <location>
        <begin position="267"/>
        <end position="285"/>
    </location>
</feature>
<sequence>MEATTAKVVDQDFALDHVAQGSKKGFFSMLVVMLGFTFFSASMWAGGKLGAGVTFNDFFLSVLAGNLILGLYTGALAYIAASTGLSTHLLARYSFGAKGSYLPSFLLSFTQVGWFGVGVAMFAIPIAKATGWNVYALIIIGGLLMTSSAWFGIKALTILSFIAVPAIAVLGCYSVTDAIGTFGFDALQSVTPIHEMSLFAAIGICVGSFISGGTLTPDFTRFAKTKKVAVSTTVIAFFLGNTLMFIFGAVGAALYQLNDISDVLVKQGMIVLGMVVLGLNIWTTNDNALYASGLGLSNVTGLPKKWVVIFNGIIGTIFAMWLYNNFVGWLSTLNVMLPSIGAVIIADFFVVNKGKYLSMAQMKTDQVNGFKAIRIPALLAWGIGVAVALLTEHGFIGGITPLNATIVSLIVYPILVKLIK</sequence>
<keyword evidence="4 6" id="KW-1133">Transmembrane helix</keyword>
<dbReference type="Gene3D" id="1.10.4160.10">
    <property type="entry name" value="Hydantoin permease"/>
    <property type="match status" value="1"/>
</dbReference>
<feature type="transmembrane region" description="Helical" evidence="6">
    <location>
        <begin position="132"/>
        <end position="151"/>
    </location>
</feature>
<keyword evidence="5 6" id="KW-0472">Membrane</keyword>
<keyword evidence="3 6" id="KW-0812">Transmembrane</keyword>
<dbReference type="Proteomes" id="UP001354989">
    <property type="component" value="Chromosome"/>
</dbReference>
<feature type="transmembrane region" description="Helical" evidence="6">
    <location>
        <begin position="58"/>
        <end position="80"/>
    </location>
</feature>
<evidence type="ECO:0000256" key="4">
    <source>
        <dbReference type="ARBA" id="ARBA00022989"/>
    </source>
</evidence>
<feature type="transmembrane region" description="Helical" evidence="6">
    <location>
        <begin position="306"/>
        <end position="323"/>
    </location>
</feature>
<dbReference type="Pfam" id="PF02133">
    <property type="entry name" value="Transp_cyt_pur"/>
    <property type="match status" value="1"/>
</dbReference>
<evidence type="ECO:0000313" key="8">
    <source>
        <dbReference type="Proteomes" id="UP001354989"/>
    </source>
</evidence>
<keyword evidence="8" id="KW-1185">Reference proteome</keyword>
<evidence type="ECO:0000256" key="5">
    <source>
        <dbReference type="ARBA" id="ARBA00023136"/>
    </source>
</evidence>
<feature type="transmembrane region" description="Helical" evidence="6">
    <location>
        <begin position="396"/>
        <end position="415"/>
    </location>
</feature>